<dbReference type="Pfam" id="PF18796">
    <property type="entry name" value="LPD1"/>
    <property type="match status" value="1"/>
</dbReference>
<dbReference type="InterPro" id="IPR041047">
    <property type="entry name" value="LPD1"/>
</dbReference>
<dbReference type="AlphaFoldDB" id="A0A192A7L8"/>
<reference evidence="3" key="1">
    <citation type="submission" date="2016-06" db="EMBL/GenBank/DDBJ databases">
        <authorList>
            <person name="Xu Y."/>
            <person name="Nagy A."/>
            <person name="Yan X."/>
            <person name="Kim S.W."/>
            <person name="Haley B."/>
            <person name="Liu N.T."/>
            <person name="Nou X."/>
        </authorList>
    </citation>
    <scope>NUCLEOTIDE SEQUENCE [LARGE SCALE GENOMIC DNA]</scope>
    <source>
        <strain evidence="3">ATCC 49129</strain>
        <plasmid evidence="3">pri-1</plasmid>
    </source>
</reference>
<geneLocation type="plasmid" evidence="3">
    <name>pri-1</name>
</geneLocation>
<keyword evidence="3" id="KW-1185">Reference proteome</keyword>
<dbReference type="EMBL" id="CP016024">
    <property type="protein sequence ID" value="ANJ76297.1"/>
    <property type="molecule type" value="Genomic_DNA"/>
</dbReference>
<organism evidence="2 3">
    <name type="scientific">Ralstonia insidiosa</name>
    <dbReference type="NCBI Taxonomy" id="190721"/>
    <lineage>
        <taxon>Bacteria</taxon>
        <taxon>Pseudomonadati</taxon>
        <taxon>Pseudomonadota</taxon>
        <taxon>Betaproteobacteria</taxon>
        <taxon>Burkholderiales</taxon>
        <taxon>Burkholderiaceae</taxon>
        <taxon>Ralstonia</taxon>
    </lineage>
</organism>
<proteinExistence type="predicted"/>
<dbReference type="GeneID" id="61529731"/>
<accession>A0A192A7L8</accession>
<evidence type="ECO:0000259" key="1">
    <source>
        <dbReference type="Pfam" id="PF18796"/>
    </source>
</evidence>
<protein>
    <recommendedName>
        <fullName evidence="1">Large polyvalent protein-associated domain-containing protein</fullName>
    </recommendedName>
</protein>
<dbReference type="OrthoDB" id="8968783at2"/>
<feature type="domain" description="Large polyvalent protein-associated" evidence="1">
    <location>
        <begin position="418"/>
        <end position="492"/>
    </location>
</feature>
<keyword evidence="2" id="KW-0614">Plasmid</keyword>
<evidence type="ECO:0000313" key="2">
    <source>
        <dbReference type="EMBL" id="ANJ76297.1"/>
    </source>
</evidence>
<dbReference type="RefSeq" id="WP_024979441.1">
    <property type="nucleotide sequence ID" value="NZ_CP016024.1"/>
</dbReference>
<evidence type="ECO:0000313" key="3">
    <source>
        <dbReference type="Proteomes" id="UP000078572"/>
    </source>
</evidence>
<dbReference type="Proteomes" id="UP000078572">
    <property type="component" value="Plasmid pRI-1"/>
</dbReference>
<sequence length="500" mass="55460">MRSEIDDAGETIPYAHKHRSNDAEVNEGKAVCLADFWPEPDWKLWIDEGRPCEVVAKLAVLYSGFASRPKSGMKECSARDWQIAFERAAPLIRDLFERARTVADVERMPNDLACAAGFELPNLPNLSLRDRGVQVFLALGRGSRRLRGPFNLTLRQLALATWLPDLGWPENAHAFDSAIVPVKLTDGTWAVGRVEGNRYTLLAEKILTRAEALESARQHIAKGTSAVGAGRAARAREIERVGADHRKGRDVTPEELMGVFGFRGIQFGESLGQAERQLWVNELYDALHDLAAFLGLKPRWIGLKGLALAVGARGVGRALAHYEPGLRCFNYTRKRGAGSVAHEWWHALDAYLVQWVNPSYFRLADGYLSLHDWAFPAASHPSAPKLLPALREILSFTGRTGQASEFLRDAWKIAGMPRQGEYWYQRHEMIARAFEAYVQDGLAARGQISPYLVLGTSQQEMAEEDADLRAYPVGEERLALNGYFDAIFAALRGIAPAGGA</sequence>
<name>A0A192A7L8_9RALS</name>
<gene>
    <name evidence="2" type="ORF">A9Y76_27215</name>
</gene>